<name>A0ABW7D7G4_9PSED</name>
<reference evidence="1 2" key="1">
    <citation type="submission" date="2024-10" db="EMBL/GenBank/DDBJ databases">
        <title>Whole genome of Pseudomonas sp Strain RB5.</title>
        <authorList>
            <person name="Selami N."/>
        </authorList>
    </citation>
    <scope>NUCLEOTIDE SEQUENCE [LARGE SCALE GENOMIC DNA]</scope>
    <source>
        <strain evidence="1 2">RB5</strain>
    </source>
</reference>
<dbReference type="EMBL" id="JBIEIL010000003">
    <property type="protein sequence ID" value="MFG6204005.1"/>
    <property type="molecule type" value="Genomic_DNA"/>
</dbReference>
<proteinExistence type="predicted"/>
<organism evidence="1 2">
    <name type="scientific">Pseudomonas retamae</name>
    <dbReference type="NCBI Taxonomy" id="702110"/>
    <lineage>
        <taxon>Bacteria</taxon>
        <taxon>Pseudomonadati</taxon>
        <taxon>Pseudomonadota</taxon>
        <taxon>Gammaproteobacteria</taxon>
        <taxon>Pseudomonadales</taxon>
        <taxon>Pseudomonadaceae</taxon>
        <taxon>Pseudomonas</taxon>
    </lineage>
</organism>
<dbReference type="RefSeq" id="WP_305386850.1">
    <property type="nucleotide sequence ID" value="NZ_JBIEIL010000003.1"/>
</dbReference>
<protein>
    <submittedName>
        <fullName evidence="1">Uncharacterized protein</fullName>
    </submittedName>
</protein>
<gene>
    <name evidence="1" type="ORF">ACGSLL_06500</name>
</gene>
<evidence type="ECO:0000313" key="2">
    <source>
        <dbReference type="Proteomes" id="UP001605918"/>
    </source>
</evidence>
<keyword evidence="2" id="KW-1185">Reference proteome</keyword>
<evidence type="ECO:0000313" key="1">
    <source>
        <dbReference type="EMBL" id="MFG6204005.1"/>
    </source>
</evidence>
<comment type="caution">
    <text evidence="1">The sequence shown here is derived from an EMBL/GenBank/DDBJ whole genome shotgun (WGS) entry which is preliminary data.</text>
</comment>
<sequence length="87" mass="9671">MEANNLAAFKAKIERILHPWQWNPTPDQLARLAADFSQKAPKTQTQALIIFQRHFPAHKFLALGGADNSDYNTLLTLALADAKAASR</sequence>
<accession>A0ABW7D7G4</accession>
<dbReference type="Proteomes" id="UP001605918">
    <property type="component" value="Unassembled WGS sequence"/>
</dbReference>